<evidence type="ECO:0000313" key="3">
    <source>
        <dbReference type="Proteomes" id="UP000321393"/>
    </source>
</evidence>
<protein>
    <submittedName>
        <fullName evidence="1">Uncharacterized protein</fullName>
    </submittedName>
</protein>
<dbReference type="Proteomes" id="UP000321393">
    <property type="component" value="Unassembled WGS sequence"/>
</dbReference>
<name>A0A5A7TJN1_CUCMM</name>
<sequence length="149" mass="16333">MSSPALPSPSHLGFSSHAYPSQSLSSLTSHFTSFNHLSFSISIALSPTFRCVLLCCLTALPLTFSQSTSQSLKSYGTTRMTKGPLTDVAEAKKWLSLMEKYFEVMECPEERKVRLWIFLLQGSAGLVESSCVESGQNEMCYMGGVLESV</sequence>
<dbReference type="AlphaFoldDB" id="A0A5A7TJN1"/>
<evidence type="ECO:0000313" key="2">
    <source>
        <dbReference type="EMBL" id="TYK17869.1"/>
    </source>
</evidence>
<evidence type="ECO:0000313" key="1">
    <source>
        <dbReference type="EMBL" id="KAA0041937.1"/>
    </source>
</evidence>
<proteinExistence type="predicted"/>
<reference evidence="3 4" key="1">
    <citation type="submission" date="2019-08" db="EMBL/GenBank/DDBJ databases">
        <title>Draft genome sequences of two oriental melons (Cucumis melo L. var makuwa).</title>
        <authorList>
            <person name="Kwon S.-Y."/>
        </authorList>
    </citation>
    <scope>NUCLEOTIDE SEQUENCE [LARGE SCALE GENOMIC DNA]</scope>
    <source>
        <strain evidence="4">cv. Chang Bougi</strain>
        <strain evidence="3">cv. SW 3</strain>
        <tissue evidence="1">Leaf</tissue>
    </source>
</reference>
<dbReference type="EMBL" id="SSTD01007940">
    <property type="protein sequence ID" value="TYK17869.1"/>
    <property type="molecule type" value="Genomic_DNA"/>
</dbReference>
<dbReference type="Proteomes" id="UP000321947">
    <property type="component" value="Unassembled WGS sequence"/>
</dbReference>
<dbReference type="OrthoDB" id="2272416at2759"/>
<gene>
    <name evidence="2" type="ORF">E5676_scaffold306G001420</name>
    <name evidence="1" type="ORF">E6C27_scaffold67G003560</name>
</gene>
<evidence type="ECO:0000313" key="4">
    <source>
        <dbReference type="Proteomes" id="UP000321947"/>
    </source>
</evidence>
<dbReference type="EMBL" id="SSTE01016227">
    <property type="protein sequence ID" value="KAA0041937.1"/>
    <property type="molecule type" value="Genomic_DNA"/>
</dbReference>
<comment type="caution">
    <text evidence="1">The sequence shown here is derived from an EMBL/GenBank/DDBJ whole genome shotgun (WGS) entry which is preliminary data.</text>
</comment>
<accession>A0A5A7TJN1</accession>
<organism evidence="1 3">
    <name type="scientific">Cucumis melo var. makuwa</name>
    <name type="common">Oriental melon</name>
    <dbReference type="NCBI Taxonomy" id="1194695"/>
    <lineage>
        <taxon>Eukaryota</taxon>
        <taxon>Viridiplantae</taxon>
        <taxon>Streptophyta</taxon>
        <taxon>Embryophyta</taxon>
        <taxon>Tracheophyta</taxon>
        <taxon>Spermatophyta</taxon>
        <taxon>Magnoliopsida</taxon>
        <taxon>eudicotyledons</taxon>
        <taxon>Gunneridae</taxon>
        <taxon>Pentapetalae</taxon>
        <taxon>rosids</taxon>
        <taxon>fabids</taxon>
        <taxon>Cucurbitales</taxon>
        <taxon>Cucurbitaceae</taxon>
        <taxon>Benincaseae</taxon>
        <taxon>Cucumis</taxon>
    </lineage>
</organism>